<evidence type="ECO:0000259" key="2">
    <source>
        <dbReference type="PROSITE" id="PS51352"/>
    </source>
</evidence>
<proteinExistence type="predicted"/>
<gene>
    <name evidence="3" type="ORF">YM304_02480</name>
</gene>
<keyword evidence="4" id="KW-1185">Reference proteome</keyword>
<evidence type="ECO:0000256" key="1">
    <source>
        <dbReference type="SAM" id="MobiDB-lite"/>
    </source>
</evidence>
<dbReference type="KEGG" id="aym:YM304_02480"/>
<organism evidence="3 4">
    <name type="scientific">Ilumatobacter coccineus (strain NBRC 103263 / KCTC 29153 / YM16-304)</name>
    <dbReference type="NCBI Taxonomy" id="1313172"/>
    <lineage>
        <taxon>Bacteria</taxon>
        <taxon>Bacillati</taxon>
        <taxon>Actinomycetota</taxon>
        <taxon>Acidimicrobiia</taxon>
        <taxon>Acidimicrobiales</taxon>
        <taxon>Ilumatobacteraceae</taxon>
        <taxon>Ilumatobacter</taxon>
    </lineage>
</organism>
<dbReference type="Pfam" id="PF00578">
    <property type="entry name" value="AhpC-TSA"/>
    <property type="match status" value="1"/>
</dbReference>
<evidence type="ECO:0000313" key="4">
    <source>
        <dbReference type="Proteomes" id="UP000011863"/>
    </source>
</evidence>
<dbReference type="Gene3D" id="3.40.30.10">
    <property type="entry name" value="Glutaredoxin"/>
    <property type="match status" value="1"/>
</dbReference>
<feature type="region of interest" description="Disordered" evidence="1">
    <location>
        <begin position="27"/>
        <end position="54"/>
    </location>
</feature>
<dbReference type="InterPro" id="IPR050553">
    <property type="entry name" value="Thioredoxin_ResA/DsbE_sf"/>
</dbReference>
<accession>A0A6C7E259</accession>
<dbReference type="PANTHER" id="PTHR42852">
    <property type="entry name" value="THIOL:DISULFIDE INTERCHANGE PROTEIN DSBE"/>
    <property type="match status" value="1"/>
</dbReference>
<sequence length="225" mass="23165">MSLTLVASACGSDDTASDAVDEIEAVADEPIEAESTEEAPVDESSDEPAADEPAVEEILENRPVEVTGDALAVYDSTIPDDTIGTAAPVIAGQSFDGTPVTLGGASDNPTMIVFLAHWCPHCNDEIPELVSLDDAGSIPEGLDVIGVSTAVDPGASNYPPSEWIVEKEWPWATMADDEELSAIAAMGGSSFPFTVILDADGNVLARRGGSATADATLEFINAALG</sequence>
<dbReference type="PROSITE" id="PS51352">
    <property type="entry name" value="THIOREDOXIN_2"/>
    <property type="match status" value="1"/>
</dbReference>
<dbReference type="InterPro" id="IPR013766">
    <property type="entry name" value="Thioredoxin_domain"/>
</dbReference>
<protein>
    <recommendedName>
        <fullName evidence="2">Thioredoxin domain-containing protein</fullName>
    </recommendedName>
</protein>
<evidence type="ECO:0000313" key="3">
    <source>
        <dbReference type="EMBL" id="BAN00562.1"/>
    </source>
</evidence>
<feature type="domain" description="Thioredoxin" evidence="2">
    <location>
        <begin position="81"/>
        <end position="225"/>
    </location>
</feature>
<feature type="region of interest" description="Disordered" evidence="1">
    <location>
        <begin position="1"/>
        <end position="20"/>
    </location>
</feature>
<dbReference type="Proteomes" id="UP000011863">
    <property type="component" value="Chromosome"/>
</dbReference>
<dbReference type="GO" id="GO:0016209">
    <property type="term" value="F:antioxidant activity"/>
    <property type="evidence" value="ECO:0007669"/>
    <property type="project" value="InterPro"/>
</dbReference>
<dbReference type="AlphaFoldDB" id="A0A6C7E259"/>
<dbReference type="InterPro" id="IPR036249">
    <property type="entry name" value="Thioredoxin-like_sf"/>
</dbReference>
<dbReference type="InterPro" id="IPR000866">
    <property type="entry name" value="AhpC/TSA"/>
</dbReference>
<dbReference type="SUPFAM" id="SSF52833">
    <property type="entry name" value="Thioredoxin-like"/>
    <property type="match status" value="1"/>
</dbReference>
<name>A0A6C7E259_ILUCY</name>
<reference evidence="3 4" key="1">
    <citation type="journal article" date="2013" name="Int. J. Syst. Evol. Microbiol.">
        <title>Ilumatobacter nonamiense sp. nov. and Ilumatobacter coccineum sp. nov., isolated from seashore sand.</title>
        <authorList>
            <person name="Matsumoto A."/>
            <person name="Kasai H."/>
            <person name="Matsuo Y."/>
            <person name="Shizuri Y."/>
            <person name="Ichikawa N."/>
            <person name="Fujita N."/>
            <person name="Omura S."/>
            <person name="Takahashi Y."/>
        </authorList>
    </citation>
    <scope>NUCLEOTIDE SEQUENCE [LARGE SCALE GENOMIC DNA]</scope>
    <source>
        <strain evidence="4">NBRC 103263 / KCTC 29153 / YM16-304</strain>
    </source>
</reference>
<dbReference type="EMBL" id="AP012057">
    <property type="protein sequence ID" value="BAN00562.1"/>
    <property type="molecule type" value="Genomic_DNA"/>
</dbReference>
<dbReference type="CDD" id="cd02966">
    <property type="entry name" value="TlpA_like_family"/>
    <property type="match status" value="1"/>
</dbReference>
<dbReference type="GO" id="GO:0016491">
    <property type="term" value="F:oxidoreductase activity"/>
    <property type="evidence" value="ECO:0007669"/>
    <property type="project" value="InterPro"/>
</dbReference>